<reference evidence="1" key="1">
    <citation type="submission" date="2020-08" db="EMBL/GenBank/DDBJ databases">
        <title>A bifunctional nitrone conjugated secondary metabolite targeting the ribosome.</title>
        <authorList>
            <person name="Limbrick E.M."/>
            <person name="Graf M."/>
            <person name="Derewacz D.K."/>
            <person name="Nguyen F."/>
            <person name="Spraggins J.M."/>
            <person name="Wieland M."/>
            <person name="Ynigez-Gutierrez A.E."/>
            <person name="Reisman B.J."/>
            <person name="Zinshteyn B."/>
            <person name="McCulloch K."/>
            <person name="Iverson T.M."/>
            <person name="Green R."/>
            <person name="Wilson D.N."/>
            <person name="Bachmann B.O."/>
        </authorList>
    </citation>
    <scope>NUCLEOTIDE SEQUENCE</scope>
    <source>
        <strain evidence="1">Africana</strain>
    </source>
</reference>
<dbReference type="EMBL" id="CP058905">
    <property type="protein sequence ID" value="QLK01706.1"/>
    <property type="molecule type" value="Genomic_DNA"/>
</dbReference>
<gene>
    <name evidence="1" type="ORF">HZU44_26570</name>
</gene>
<protein>
    <recommendedName>
        <fullName evidence="2">Flavin reductase</fullName>
    </recommendedName>
</protein>
<dbReference type="AlphaFoldDB" id="A0A7D6GHG8"/>
<sequence length="82" mass="8985">MCRACAAPWPCAFARLTLRQEYAHDRIGLHVYLCAVLHEATADLYRLHPHDGPDPRSLFDRFLGWVRGPGPGPGGGDHPGPA</sequence>
<organism evidence="1">
    <name type="scientific">Micromonospora carbonacea</name>
    <dbReference type="NCBI Taxonomy" id="47853"/>
    <lineage>
        <taxon>Bacteria</taxon>
        <taxon>Bacillati</taxon>
        <taxon>Actinomycetota</taxon>
        <taxon>Actinomycetes</taxon>
        <taxon>Micromonosporales</taxon>
        <taxon>Micromonosporaceae</taxon>
        <taxon>Micromonospora</taxon>
    </lineage>
</organism>
<evidence type="ECO:0000313" key="1">
    <source>
        <dbReference type="EMBL" id="QLK01706.1"/>
    </source>
</evidence>
<proteinExistence type="predicted"/>
<evidence type="ECO:0008006" key="2">
    <source>
        <dbReference type="Google" id="ProtNLM"/>
    </source>
</evidence>
<name>A0A7D6GHG8_9ACTN</name>
<accession>A0A7D6GHG8</accession>